<dbReference type="GO" id="GO:0006308">
    <property type="term" value="P:DNA catabolic process"/>
    <property type="evidence" value="ECO:0007669"/>
    <property type="project" value="UniProtKB-UniRule"/>
</dbReference>
<dbReference type="PATRIC" id="fig|1423726.3.peg.2608"/>
<dbReference type="PIRSF" id="PIRSF006488">
    <property type="entry name" value="Exonuc_VII_S"/>
    <property type="match status" value="1"/>
</dbReference>
<evidence type="ECO:0000256" key="4">
    <source>
        <dbReference type="ARBA" id="ARBA00022801"/>
    </source>
</evidence>
<dbReference type="InterPro" id="IPR037004">
    <property type="entry name" value="Exonuc_VII_ssu_sf"/>
</dbReference>
<gene>
    <name evidence="6" type="primary">xseB</name>
    <name evidence="8" type="ORF">FC07_GL002514</name>
</gene>
<dbReference type="Gene3D" id="1.10.287.1040">
    <property type="entry name" value="Exonuclease VII, small subunit"/>
    <property type="match status" value="1"/>
</dbReference>
<comment type="subunit">
    <text evidence="6">Heterooligomer composed of large and small subunits.</text>
</comment>
<keyword evidence="9" id="KW-1185">Reference proteome</keyword>
<comment type="catalytic activity">
    <reaction evidence="6">
        <text>Exonucleolytic cleavage in either 5'- to 3'- or 3'- to 5'-direction to yield nucleoside 5'-phosphates.</text>
        <dbReference type="EC" id="3.1.11.6"/>
    </reaction>
</comment>
<feature type="region of interest" description="Disordered" evidence="7">
    <location>
        <begin position="62"/>
        <end position="83"/>
    </location>
</feature>
<dbReference type="SUPFAM" id="SSF116842">
    <property type="entry name" value="XseB-like"/>
    <property type="match status" value="1"/>
</dbReference>
<evidence type="ECO:0000256" key="3">
    <source>
        <dbReference type="ARBA" id="ARBA00022722"/>
    </source>
</evidence>
<organism evidence="8 9">
    <name type="scientific">Loigolactobacillus bifermentans DSM 20003</name>
    <dbReference type="NCBI Taxonomy" id="1423726"/>
    <lineage>
        <taxon>Bacteria</taxon>
        <taxon>Bacillati</taxon>
        <taxon>Bacillota</taxon>
        <taxon>Bacilli</taxon>
        <taxon>Lactobacillales</taxon>
        <taxon>Lactobacillaceae</taxon>
        <taxon>Loigolactobacillus</taxon>
    </lineage>
</organism>
<dbReference type="EC" id="3.1.11.6" evidence="6"/>
<evidence type="ECO:0000256" key="5">
    <source>
        <dbReference type="ARBA" id="ARBA00022839"/>
    </source>
</evidence>
<dbReference type="GO" id="GO:0009318">
    <property type="term" value="C:exodeoxyribonuclease VII complex"/>
    <property type="evidence" value="ECO:0007669"/>
    <property type="project" value="UniProtKB-UniRule"/>
</dbReference>
<name>A0A0R1H2E9_9LACO</name>
<dbReference type="STRING" id="1423726.FC07_GL002514"/>
<comment type="function">
    <text evidence="6">Bidirectionally degrades single-stranded DNA into large acid-insoluble oligonucleotides, which are then degraded further into small acid-soluble oligonucleotides.</text>
</comment>
<dbReference type="AlphaFoldDB" id="A0A0R1H2E9"/>
<evidence type="ECO:0000256" key="6">
    <source>
        <dbReference type="HAMAP-Rule" id="MF_00337"/>
    </source>
</evidence>
<accession>A0A0R1H2E9</accession>
<comment type="caution">
    <text evidence="8">The sequence shown here is derived from an EMBL/GenBank/DDBJ whole genome shotgun (WGS) entry which is preliminary data.</text>
</comment>
<dbReference type="EMBL" id="AZDA01000003">
    <property type="protein sequence ID" value="KRK40765.1"/>
    <property type="molecule type" value="Genomic_DNA"/>
</dbReference>
<dbReference type="PANTHER" id="PTHR34137:SF1">
    <property type="entry name" value="EXODEOXYRIBONUCLEASE 7 SMALL SUBUNIT"/>
    <property type="match status" value="1"/>
</dbReference>
<comment type="subcellular location">
    <subcellularLocation>
        <location evidence="6">Cytoplasm</location>
    </subcellularLocation>
</comment>
<dbReference type="OrthoDB" id="9798666at2"/>
<dbReference type="GO" id="GO:0005829">
    <property type="term" value="C:cytosol"/>
    <property type="evidence" value="ECO:0007669"/>
    <property type="project" value="TreeGrafter"/>
</dbReference>
<keyword evidence="5 6" id="KW-0269">Exonuclease</keyword>
<evidence type="ECO:0000313" key="8">
    <source>
        <dbReference type="EMBL" id="KRK40765.1"/>
    </source>
</evidence>
<dbReference type="RefSeq" id="WP_057903201.1">
    <property type="nucleotide sequence ID" value="NZ_AZDA01000003.1"/>
</dbReference>
<proteinExistence type="inferred from homology"/>
<dbReference type="Proteomes" id="UP000051461">
    <property type="component" value="Unassembled WGS sequence"/>
</dbReference>
<dbReference type="PANTHER" id="PTHR34137">
    <property type="entry name" value="EXODEOXYRIBONUCLEASE 7 SMALL SUBUNIT"/>
    <property type="match status" value="1"/>
</dbReference>
<evidence type="ECO:0000256" key="7">
    <source>
        <dbReference type="SAM" id="MobiDB-lite"/>
    </source>
</evidence>
<evidence type="ECO:0000256" key="1">
    <source>
        <dbReference type="ARBA" id="ARBA00009998"/>
    </source>
</evidence>
<dbReference type="Pfam" id="PF02609">
    <property type="entry name" value="Exonuc_VII_S"/>
    <property type="match status" value="1"/>
</dbReference>
<evidence type="ECO:0000313" key="9">
    <source>
        <dbReference type="Proteomes" id="UP000051461"/>
    </source>
</evidence>
<reference evidence="8 9" key="1">
    <citation type="journal article" date="2015" name="Genome Announc.">
        <title>Expanding the biotechnology potential of lactobacilli through comparative genomics of 213 strains and associated genera.</title>
        <authorList>
            <person name="Sun Z."/>
            <person name="Harris H.M."/>
            <person name="McCann A."/>
            <person name="Guo C."/>
            <person name="Argimon S."/>
            <person name="Zhang W."/>
            <person name="Yang X."/>
            <person name="Jeffery I.B."/>
            <person name="Cooney J.C."/>
            <person name="Kagawa T.F."/>
            <person name="Liu W."/>
            <person name="Song Y."/>
            <person name="Salvetti E."/>
            <person name="Wrobel A."/>
            <person name="Rasinkangas P."/>
            <person name="Parkhill J."/>
            <person name="Rea M.C."/>
            <person name="O'Sullivan O."/>
            <person name="Ritari J."/>
            <person name="Douillard F.P."/>
            <person name="Paul Ross R."/>
            <person name="Yang R."/>
            <person name="Briner A.E."/>
            <person name="Felis G.E."/>
            <person name="de Vos W.M."/>
            <person name="Barrangou R."/>
            <person name="Klaenhammer T.R."/>
            <person name="Caufield P.W."/>
            <person name="Cui Y."/>
            <person name="Zhang H."/>
            <person name="O'Toole P.W."/>
        </authorList>
    </citation>
    <scope>NUCLEOTIDE SEQUENCE [LARGE SCALE GENOMIC DNA]</scope>
    <source>
        <strain evidence="8 9">DSM 20003</strain>
    </source>
</reference>
<sequence length="83" mass="8976">MAAQAEPTFEENLAQLTQIVTDLEQGDVPLEAALAEFQKGVKLSQKLQGTLSKAETTLAKMMDDQGQVQPFESDDKAGANHDN</sequence>
<keyword evidence="3 6" id="KW-0540">Nuclease</keyword>
<dbReference type="NCBIfam" id="TIGR01280">
    <property type="entry name" value="xseB"/>
    <property type="match status" value="1"/>
</dbReference>
<dbReference type="GO" id="GO:0008855">
    <property type="term" value="F:exodeoxyribonuclease VII activity"/>
    <property type="evidence" value="ECO:0007669"/>
    <property type="project" value="UniProtKB-UniRule"/>
</dbReference>
<keyword evidence="2 6" id="KW-0963">Cytoplasm</keyword>
<protein>
    <recommendedName>
        <fullName evidence="6">Exodeoxyribonuclease 7 small subunit</fullName>
        <ecNumber evidence="6">3.1.11.6</ecNumber>
    </recommendedName>
    <alternativeName>
        <fullName evidence="6">Exodeoxyribonuclease VII small subunit</fullName>
        <shortName evidence="6">Exonuclease VII small subunit</shortName>
    </alternativeName>
</protein>
<dbReference type="HAMAP" id="MF_00337">
    <property type="entry name" value="Exonuc_7_S"/>
    <property type="match status" value="1"/>
</dbReference>
<dbReference type="InterPro" id="IPR003761">
    <property type="entry name" value="Exonuc_VII_S"/>
</dbReference>
<dbReference type="NCBIfam" id="NF002138">
    <property type="entry name" value="PRK00977.1-2"/>
    <property type="match status" value="1"/>
</dbReference>
<feature type="compositionally biased region" description="Basic and acidic residues" evidence="7">
    <location>
        <begin position="73"/>
        <end position="83"/>
    </location>
</feature>
<evidence type="ECO:0000256" key="2">
    <source>
        <dbReference type="ARBA" id="ARBA00022490"/>
    </source>
</evidence>
<keyword evidence="4 6" id="KW-0378">Hydrolase</keyword>
<comment type="similarity">
    <text evidence="1 6">Belongs to the XseB family.</text>
</comment>